<comment type="subcellular location">
    <subcellularLocation>
        <location evidence="3">Peroxisome membrane</location>
    </subcellularLocation>
</comment>
<gene>
    <name evidence="5" type="ORF">PSYICH_LOCUS3399</name>
</gene>
<accession>A0A9P0G9K6</accession>
<protein>
    <recommendedName>
        <fullName evidence="7">Peroxisomal membrane protein 11C</fullName>
    </recommendedName>
</protein>
<feature type="transmembrane region" description="Helical" evidence="4">
    <location>
        <begin position="204"/>
        <end position="224"/>
    </location>
</feature>
<dbReference type="InterPro" id="IPR008733">
    <property type="entry name" value="PEX11"/>
</dbReference>
<keyword evidence="1 4" id="KW-0472">Membrane</keyword>
<evidence type="ECO:0000313" key="6">
    <source>
        <dbReference type="Proteomes" id="UP001153636"/>
    </source>
</evidence>
<dbReference type="InterPro" id="IPR026510">
    <property type="entry name" value="PEX11C_met"/>
</dbReference>
<dbReference type="PANTHER" id="PTHR20990">
    <property type="entry name" value="PEROXISOMAL BIOGENESIS FACTOR 11"/>
    <property type="match status" value="1"/>
</dbReference>
<dbReference type="OrthoDB" id="10005898at2759"/>
<dbReference type="AlphaFoldDB" id="A0A9P0G9K6"/>
<evidence type="ECO:0000256" key="1">
    <source>
        <dbReference type="ARBA" id="ARBA00023136"/>
    </source>
</evidence>
<sequence>MWSNILDEVCLLLETYRGRDKILRTLCYLTKYLGGVQSNELLAKKLFIFSSQMSGARATLRLLDDFPMIKYSLEYGLGKDEPDKFMAQLGVLTNVIDQAFYPIEKMSWLAEHKLITGIDNNKWDTASSVCWVVSIYLTLVKTLRYLLVLEKFKSGKLASDGLPVGKIFQMQKYEILSIIRLCLDLTHAVNTLPPGFMWSSKLKVWHVGLIGTLSSVLGIYQIFFKRTLK</sequence>
<dbReference type="Proteomes" id="UP001153636">
    <property type="component" value="Chromosome 12"/>
</dbReference>
<proteinExistence type="predicted"/>
<dbReference type="Pfam" id="PF05648">
    <property type="entry name" value="PEX11"/>
    <property type="match status" value="1"/>
</dbReference>
<evidence type="ECO:0008006" key="7">
    <source>
        <dbReference type="Google" id="ProtNLM"/>
    </source>
</evidence>
<keyword evidence="4" id="KW-0812">Transmembrane</keyword>
<reference evidence="5" key="1">
    <citation type="submission" date="2022-01" db="EMBL/GenBank/DDBJ databases">
        <authorList>
            <person name="King R."/>
        </authorList>
    </citation>
    <scope>NUCLEOTIDE SEQUENCE</scope>
</reference>
<evidence type="ECO:0000256" key="4">
    <source>
        <dbReference type="SAM" id="Phobius"/>
    </source>
</evidence>
<keyword evidence="4" id="KW-1133">Transmembrane helix</keyword>
<keyword evidence="6" id="KW-1185">Reference proteome</keyword>
<dbReference type="GO" id="GO:0016559">
    <property type="term" value="P:peroxisome fission"/>
    <property type="evidence" value="ECO:0007669"/>
    <property type="project" value="InterPro"/>
</dbReference>
<keyword evidence="2" id="KW-0576">Peroxisome</keyword>
<dbReference type="GO" id="GO:0005778">
    <property type="term" value="C:peroxisomal membrane"/>
    <property type="evidence" value="ECO:0007669"/>
    <property type="project" value="UniProtKB-SubCell"/>
</dbReference>
<evidence type="ECO:0000313" key="5">
    <source>
        <dbReference type="EMBL" id="CAH1101885.1"/>
    </source>
</evidence>
<evidence type="ECO:0000256" key="2">
    <source>
        <dbReference type="ARBA" id="ARBA00023140"/>
    </source>
</evidence>
<organism evidence="5 6">
    <name type="scientific">Psylliodes chrysocephalus</name>
    <dbReference type="NCBI Taxonomy" id="3402493"/>
    <lineage>
        <taxon>Eukaryota</taxon>
        <taxon>Metazoa</taxon>
        <taxon>Ecdysozoa</taxon>
        <taxon>Arthropoda</taxon>
        <taxon>Hexapoda</taxon>
        <taxon>Insecta</taxon>
        <taxon>Pterygota</taxon>
        <taxon>Neoptera</taxon>
        <taxon>Endopterygota</taxon>
        <taxon>Coleoptera</taxon>
        <taxon>Polyphaga</taxon>
        <taxon>Cucujiformia</taxon>
        <taxon>Chrysomeloidea</taxon>
        <taxon>Chrysomelidae</taxon>
        <taxon>Galerucinae</taxon>
        <taxon>Alticini</taxon>
        <taxon>Psylliodes</taxon>
    </lineage>
</organism>
<name>A0A9P0G9K6_9CUCU</name>
<evidence type="ECO:0000256" key="3">
    <source>
        <dbReference type="ARBA" id="ARBA00046271"/>
    </source>
</evidence>
<dbReference type="PANTHER" id="PTHR20990:SF1">
    <property type="entry name" value="PEROXISOMAL MEMBRANE PROTEIN 11C"/>
    <property type="match status" value="1"/>
</dbReference>
<dbReference type="EMBL" id="OV651824">
    <property type="protein sequence ID" value="CAH1101885.1"/>
    <property type="molecule type" value="Genomic_DNA"/>
</dbReference>